<evidence type="ECO:0000313" key="3">
    <source>
        <dbReference type="EMBL" id="KRQ10142.1"/>
    </source>
</evidence>
<dbReference type="Pfam" id="PF08484">
    <property type="entry name" value="Methyltransf_14"/>
    <property type="match status" value="1"/>
</dbReference>
<protein>
    <submittedName>
        <fullName evidence="3">Methyltransferase</fullName>
    </submittedName>
</protein>
<dbReference type="PANTHER" id="PTHR43861:SF5">
    <property type="entry name" value="BLL5978 PROTEIN"/>
    <property type="match status" value="1"/>
</dbReference>
<dbReference type="InterPro" id="IPR029063">
    <property type="entry name" value="SAM-dependent_MTases_sf"/>
</dbReference>
<sequence length="412" mass="45952">MFVKNCRMCASERLSLFLDLGKMPPADQFLHKHQLSEQRDAYPLQVAICEECGLIQLNYVVPPEILYCDDYPYESSTTTAGRRHWGEFARTTTRLLGLTSNDLVVDIGSNVGVLLQMFKEQGTKVLGVDPAANIVEIANKNGIETVAAFFNSESAKKVVASKGQASVITGTNVFAHVGDLHDLMQAVSILLAERGTFIIEAPYFLELLHSLEYDTIYHEHLSYLSMKPLVRFFKQFGMEIFDVQLRDIHGGSIRLFVRRIGVSSSPVAPIVEQMLANEEREKIYELDTLRKFAQGVANNRLALRAMLTGLKQSGSKIVAVSAPAKGMTLLNYCGLGTDILDFVTEKSRLKIGRYTPGMNIEVVPDDMLLTHQPDYALLLAWNFAEEIMNNLKEFSDRGGKFIIPIPTPRIVG</sequence>
<dbReference type="Gene3D" id="6.20.50.110">
    <property type="entry name" value="Methyltransferase, zinc-binding domain"/>
    <property type="match status" value="1"/>
</dbReference>
<dbReference type="InterPro" id="IPR013691">
    <property type="entry name" value="MeTrfase_14"/>
</dbReference>
<keyword evidence="4" id="KW-1185">Reference proteome</keyword>
<gene>
    <name evidence="3" type="ORF">AOQ71_19405</name>
</gene>
<dbReference type="Gene3D" id="3.40.50.150">
    <property type="entry name" value="Vaccinia Virus protein VP39"/>
    <property type="match status" value="1"/>
</dbReference>
<keyword evidence="3" id="KW-0489">Methyltransferase</keyword>
<dbReference type="EMBL" id="LJYG01000085">
    <property type="protein sequence ID" value="KRQ10142.1"/>
    <property type="molecule type" value="Genomic_DNA"/>
</dbReference>
<dbReference type="Proteomes" id="UP000051936">
    <property type="component" value="Unassembled WGS sequence"/>
</dbReference>
<accession>A0A0R3DP08</accession>
<dbReference type="Pfam" id="PF08421">
    <property type="entry name" value="Methyltransf_13"/>
    <property type="match status" value="1"/>
</dbReference>
<evidence type="ECO:0000313" key="4">
    <source>
        <dbReference type="Proteomes" id="UP000051936"/>
    </source>
</evidence>
<dbReference type="InterPro" id="IPR013630">
    <property type="entry name" value="Methyltransf_Zn-bd_dom_put"/>
</dbReference>
<proteinExistence type="predicted"/>
<dbReference type="STRING" id="989370.AOQ71_19405"/>
<keyword evidence="3" id="KW-0808">Transferase</keyword>
<dbReference type="OrthoDB" id="9815644at2"/>
<feature type="domain" description="C-methyltransferase" evidence="2">
    <location>
        <begin position="248"/>
        <end position="406"/>
    </location>
</feature>
<dbReference type="SUPFAM" id="SSF53335">
    <property type="entry name" value="S-adenosyl-L-methionine-dependent methyltransferases"/>
    <property type="match status" value="1"/>
</dbReference>
<evidence type="ECO:0000259" key="2">
    <source>
        <dbReference type="Pfam" id="PF08484"/>
    </source>
</evidence>
<reference evidence="3 4" key="1">
    <citation type="submission" date="2015-09" db="EMBL/GenBank/DDBJ databases">
        <title>Draft Genome Sequence of Bradyrhizobium manausense Strain BR 3351T, a Novel Symbiotic Nitrogen-Fixing Alphaproteobacterium Isolated from Brazilian Amazon Rain Forest.</title>
        <authorList>
            <person name="De Araujo J.L."/>
            <person name="Zilli J.E."/>
        </authorList>
    </citation>
    <scope>NUCLEOTIDE SEQUENCE [LARGE SCALE GENOMIC DNA]</scope>
    <source>
        <strain evidence="3 4">BR3351</strain>
    </source>
</reference>
<dbReference type="InterPro" id="IPR038576">
    <property type="entry name" value="Methyltransf_Zn-bd_dom_put_sf"/>
</dbReference>
<organism evidence="3 4">
    <name type="scientific">Bradyrhizobium manausense</name>
    <dbReference type="NCBI Taxonomy" id="989370"/>
    <lineage>
        <taxon>Bacteria</taxon>
        <taxon>Pseudomonadati</taxon>
        <taxon>Pseudomonadota</taxon>
        <taxon>Alphaproteobacteria</taxon>
        <taxon>Hyphomicrobiales</taxon>
        <taxon>Nitrobacteraceae</taxon>
        <taxon>Bradyrhizobium</taxon>
    </lineage>
</organism>
<dbReference type="Gene3D" id="6.10.250.3100">
    <property type="match status" value="1"/>
</dbReference>
<dbReference type="Gene3D" id="3.40.50.720">
    <property type="entry name" value="NAD(P)-binding Rossmann-like Domain"/>
    <property type="match status" value="1"/>
</dbReference>
<dbReference type="GO" id="GO:0032259">
    <property type="term" value="P:methylation"/>
    <property type="evidence" value="ECO:0007669"/>
    <property type="project" value="UniProtKB-KW"/>
</dbReference>
<dbReference type="PANTHER" id="PTHR43861">
    <property type="entry name" value="TRANS-ACONITATE 2-METHYLTRANSFERASE-RELATED"/>
    <property type="match status" value="1"/>
</dbReference>
<dbReference type="GO" id="GO:0008168">
    <property type="term" value="F:methyltransferase activity"/>
    <property type="evidence" value="ECO:0007669"/>
    <property type="project" value="UniProtKB-KW"/>
</dbReference>
<comment type="caution">
    <text evidence="3">The sequence shown here is derived from an EMBL/GenBank/DDBJ whole genome shotgun (WGS) entry which is preliminary data.</text>
</comment>
<evidence type="ECO:0000259" key="1">
    <source>
        <dbReference type="Pfam" id="PF08421"/>
    </source>
</evidence>
<feature type="domain" description="Methyltransferase putative zinc binding" evidence="1">
    <location>
        <begin position="6"/>
        <end position="67"/>
    </location>
</feature>
<dbReference type="AlphaFoldDB" id="A0A0R3DP08"/>
<dbReference type="Pfam" id="PF13489">
    <property type="entry name" value="Methyltransf_23"/>
    <property type="match status" value="1"/>
</dbReference>
<name>A0A0R3DP08_9BRAD</name>